<evidence type="ECO:0000313" key="3">
    <source>
        <dbReference type="EMBL" id="BAK33574.1"/>
    </source>
</evidence>
<dbReference type="Pfam" id="PF01266">
    <property type="entry name" value="DAO"/>
    <property type="match status" value="1"/>
</dbReference>
<dbReference type="STRING" id="1032480.MLP_05600"/>
<organism evidence="3 4">
    <name type="scientific">Microlunatus phosphovorus (strain ATCC 700054 / DSM 10555 / JCM 9379 / NBRC 101784 / NCIMB 13414 / VKM Ac-1990 / NM-1)</name>
    <dbReference type="NCBI Taxonomy" id="1032480"/>
    <lineage>
        <taxon>Bacteria</taxon>
        <taxon>Bacillati</taxon>
        <taxon>Actinomycetota</taxon>
        <taxon>Actinomycetes</taxon>
        <taxon>Propionibacteriales</taxon>
        <taxon>Propionibacteriaceae</taxon>
        <taxon>Microlunatus</taxon>
    </lineage>
</organism>
<evidence type="ECO:0000259" key="2">
    <source>
        <dbReference type="Pfam" id="PF01266"/>
    </source>
</evidence>
<keyword evidence="1" id="KW-0560">Oxidoreductase</keyword>
<dbReference type="KEGG" id="mph:MLP_05600"/>
<dbReference type="eggNOG" id="COG0665">
    <property type="taxonomic scope" value="Bacteria"/>
</dbReference>
<evidence type="ECO:0000256" key="1">
    <source>
        <dbReference type="ARBA" id="ARBA00023002"/>
    </source>
</evidence>
<keyword evidence="4" id="KW-1185">Reference proteome</keyword>
<dbReference type="GO" id="GO:0005737">
    <property type="term" value="C:cytoplasm"/>
    <property type="evidence" value="ECO:0007669"/>
    <property type="project" value="TreeGrafter"/>
</dbReference>
<dbReference type="PANTHER" id="PTHR13847">
    <property type="entry name" value="SARCOSINE DEHYDROGENASE-RELATED"/>
    <property type="match status" value="1"/>
</dbReference>
<accession>F5XK78</accession>
<dbReference type="HOGENOM" id="CLU_007884_4_1_11"/>
<name>F5XK78_MICPN</name>
<feature type="domain" description="FAD dependent oxidoreductase" evidence="2">
    <location>
        <begin position="8"/>
        <end position="356"/>
    </location>
</feature>
<dbReference type="GO" id="GO:0016491">
    <property type="term" value="F:oxidoreductase activity"/>
    <property type="evidence" value="ECO:0007669"/>
    <property type="project" value="UniProtKB-KW"/>
</dbReference>
<dbReference type="OrthoDB" id="9806452at2"/>
<dbReference type="PANTHER" id="PTHR13847:SF287">
    <property type="entry name" value="FAD-DEPENDENT OXIDOREDUCTASE DOMAIN-CONTAINING PROTEIN 1"/>
    <property type="match status" value="1"/>
</dbReference>
<dbReference type="RefSeq" id="WP_013861463.1">
    <property type="nucleotide sequence ID" value="NC_015635.1"/>
</dbReference>
<dbReference type="InterPro" id="IPR036188">
    <property type="entry name" value="FAD/NAD-bd_sf"/>
</dbReference>
<dbReference type="EMBL" id="AP012204">
    <property type="protein sequence ID" value="BAK33574.1"/>
    <property type="molecule type" value="Genomic_DNA"/>
</dbReference>
<gene>
    <name evidence="3" type="ordered locus">MLP_05600</name>
</gene>
<dbReference type="Gene3D" id="3.50.50.60">
    <property type="entry name" value="FAD/NAD(P)-binding domain"/>
    <property type="match status" value="1"/>
</dbReference>
<dbReference type="InterPro" id="IPR006076">
    <property type="entry name" value="FAD-dep_OxRdtase"/>
</dbReference>
<dbReference type="Proteomes" id="UP000007947">
    <property type="component" value="Chromosome"/>
</dbReference>
<evidence type="ECO:0000313" key="4">
    <source>
        <dbReference type="Proteomes" id="UP000007947"/>
    </source>
</evidence>
<reference evidence="3 4" key="1">
    <citation type="submission" date="2011-05" db="EMBL/GenBank/DDBJ databases">
        <title>Whole genome sequence of Microlunatus phosphovorus NM-1.</title>
        <authorList>
            <person name="Hosoyama A."/>
            <person name="Sasaki K."/>
            <person name="Harada T."/>
            <person name="Igarashi R."/>
            <person name="Kawakoshi A."/>
            <person name="Sasagawa M."/>
            <person name="Fukada J."/>
            <person name="Nakamura S."/>
            <person name="Katano Y."/>
            <person name="Hanada S."/>
            <person name="Kamagata Y."/>
            <person name="Nakamura N."/>
            <person name="Yamazaki S."/>
            <person name="Fujita N."/>
        </authorList>
    </citation>
    <scope>NUCLEOTIDE SEQUENCE [LARGE SCALE GENOMIC DNA]</scope>
    <source>
        <strain evidence="4">ATCC 700054 / DSM 10555 / JCM 9379 / NBRC 101784 / NCIMB 13414 / VKM Ac-1990 / NM-1</strain>
    </source>
</reference>
<dbReference type="AlphaFoldDB" id="F5XK78"/>
<protein>
    <submittedName>
        <fullName evidence="3">Oxidoreductase</fullName>
    </submittedName>
</protein>
<dbReference type="SUPFAM" id="SSF54373">
    <property type="entry name" value="FAD-linked reductases, C-terminal domain"/>
    <property type="match status" value="1"/>
</dbReference>
<dbReference type="Gene3D" id="3.30.9.10">
    <property type="entry name" value="D-Amino Acid Oxidase, subunit A, domain 2"/>
    <property type="match status" value="1"/>
</dbReference>
<dbReference type="SUPFAM" id="SSF51905">
    <property type="entry name" value="FAD/NAD(P)-binding domain"/>
    <property type="match status" value="1"/>
</dbReference>
<proteinExistence type="predicted"/>
<sequence>MELLDGGRVVIVGGGVIGLSIAYHLTLRGYRDVTVVERNHPGDGATARATGGIRQQFSSRVNVELSRRSIPFWQTFEERTGSPLDFRQHGYLFLIDNEAQYEVFRRNAAMQRELGVDVRELRPDEIAEVFPPTEVDDLVGGTYTPEDGSASPADAVAGLLRAARAQGAEIRQQTEVVGLTCTSDGAIRAVETSEGSIEAERVIIAAGPQARQVGRLCGVHIPVSPHSRQAFATAPLAAIDPGYPLTVDMATGAYVHPEATGGTAVIGGNDRETASSEAATVDWSRVTSLAEAIAGRFPALEDLEITNAWAGLREMTPDDHAIVGPIESRPGLWVVAGFSGHGFMQAPAVGEALASWFVDGDPGMDLSRLALSRFGDAAVATLETTVF</sequence>